<dbReference type="PANTHER" id="PTHR34039">
    <property type="entry name" value="UPF0102 PROTEIN YRAN"/>
    <property type="match status" value="1"/>
</dbReference>
<gene>
    <name evidence="3" type="ORF">SAMN05660429_00058</name>
</gene>
<dbReference type="CDD" id="cd20736">
    <property type="entry name" value="PoNe_Nuclease"/>
    <property type="match status" value="1"/>
</dbReference>
<name>A0A1H9Y4Y4_THASX</name>
<dbReference type="Pfam" id="PF02021">
    <property type="entry name" value="UPF0102"/>
    <property type="match status" value="1"/>
</dbReference>
<sequence length="117" mass="13209">MKRETGKLAEQKAEYYLKSKGLNAITQNFLCKLGEIDLIMSELNTLVFVEVKYRKSTLFGGAISAVSAQKIDKIKRSALIYMQQQSINAYNTACRFDVVALSGDVNHPKIEWIKNAF</sequence>
<evidence type="ECO:0000256" key="1">
    <source>
        <dbReference type="ARBA" id="ARBA00006738"/>
    </source>
</evidence>
<dbReference type="InterPro" id="IPR003509">
    <property type="entry name" value="UPF0102_YraN-like"/>
</dbReference>
<keyword evidence="3" id="KW-0540">Nuclease</keyword>
<dbReference type="Gene3D" id="3.40.1350.10">
    <property type="match status" value="1"/>
</dbReference>
<comment type="similarity">
    <text evidence="1 2">Belongs to the UPF0102 family.</text>
</comment>
<proteinExistence type="inferred from homology"/>
<dbReference type="InterPro" id="IPR011335">
    <property type="entry name" value="Restrct_endonuc-II-like"/>
</dbReference>
<dbReference type="Proteomes" id="UP000199308">
    <property type="component" value="Unassembled WGS sequence"/>
</dbReference>
<dbReference type="AlphaFoldDB" id="A0A1H9Y4Y4"/>
<protein>
    <recommendedName>
        <fullName evidence="2">UPF0102 protein SAMN05660429_00058</fullName>
    </recommendedName>
</protein>
<dbReference type="NCBIfam" id="NF009150">
    <property type="entry name" value="PRK12497.1-3"/>
    <property type="match status" value="1"/>
</dbReference>
<evidence type="ECO:0000313" key="4">
    <source>
        <dbReference type="Proteomes" id="UP000199308"/>
    </source>
</evidence>
<dbReference type="STRING" id="349064.SAMN05660429_00058"/>
<dbReference type="EMBL" id="FOHK01000001">
    <property type="protein sequence ID" value="SES63433.1"/>
    <property type="molecule type" value="Genomic_DNA"/>
</dbReference>
<dbReference type="SUPFAM" id="SSF52980">
    <property type="entry name" value="Restriction endonuclease-like"/>
    <property type="match status" value="1"/>
</dbReference>
<dbReference type="RefSeq" id="WP_093326685.1">
    <property type="nucleotide sequence ID" value="NZ_AP027363.1"/>
</dbReference>
<reference evidence="3 4" key="1">
    <citation type="submission" date="2016-10" db="EMBL/GenBank/DDBJ databases">
        <authorList>
            <person name="de Groot N.N."/>
        </authorList>
    </citation>
    <scope>NUCLEOTIDE SEQUENCE [LARGE SCALE GENOMIC DNA]</scope>
    <source>
        <strain evidence="3 4">DSM 19706</strain>
    </source>
</reference>
<dbReference type="PANTHER" id="PTHR34039:SF1">
    <property type="entry name" value="UPF0102 PROTEIN YRAN"/>
    <property type="match status" value="1"/>
</dbReference>
<dbReference type="HAMAP" id="MF_00048">
    <property type="entry name" value="UPF0102"/>
    <property type="match status" value="1"/>
</dbReference>
<dbReference type="GO" id="GO:0004519">
    <property type="term" value="F:endonuclease activity"/>
    <property type="evidence" value="ECO:0007669"/>
    <property type="project" value="UniProtKB-KW"/>
</dbReference>
<keyword evidence="4" id="KW-1185">Reference proteome</keyword>
<evidence type="ECO:0000256" key="2">
    <source>
        <dbReference type="HAMAP-Rule" id="MF_00048"/>
    </source>
</evidence>
<keyword evidence="3" id="KW-0378">Hydrolase</keyword>
<organism evidence="3 4">
    <name type="scientific">Thalassotalea agarivorans</name>
    <name type="common">Thalassomonas agarivorans</name>
    <dbReference type="NCBI Taxonomy" id="349064"/>
    <lineage>
        <taxon>Bacteria</taxon>
        <taxon>Pseudomonadati</taxon>
        <taxon>Pseudomonadota</taxon>
        <taxon>Gammaproteobacteria</taxon>
        <taxon>Alteromonadales</taxon>
        <taxon>Colwelliaceae</taxon>
        <taxon>Thalassotalea</taxon>
    </lineage>
</organism>
<dbReference type="NCBIfam" id="TIGR00252">
    <property type="entry name" value="YraN family protein"/>
    <property type="match status" value="1"/>
</dbReference>
<evidence type="ECO:0000313" key="3">
    <source>
        <dbReference type="EMBL" id="SES63433.1"/>
    </source>
</evidence>
<accession>A0A1H9Y4Y4</accession>
<dbReference type="OrthoDB" id="9794876at2"/>
<dbReference type="GO" id="GO:0003676">
    <property type="term" value="F:nucleic acid binding"/>
    <property type="evidence" value="ECO:0007669"/>
    <property type="project" value="InterPro"/>
</dbReference>
<keyword evidence="3" id="KW-0255">Endonuclease</keyword>
<dbReference type="InterPro" id="IPR011856">
    <property type="entry name" value="tRNA_endonuc-like_dom_sf"/>
</dbReference>